<dbReference type="InterPro" id="IPR003323">
    <property type="entry name" value="OTU_dom"/>
</dbReference>
<proteinExistence type="predicted"/>
<dbReference type="EMBL" id="AMBO01000299">
    <property type="protein sequence ID" value="EKD02056.1"/>
    <property type="molecule type" value="Genomic_DNA"/>
</dbReference>
<organism evidence="2 3">
    <name type="scientific">Trichosporon asahii var. asahii (strain CBS 8904)</name>
    <name type="common">Yeast</name>
    <dbReference type="NCBI Taxonomy" id="1220162"/>
    <lineage>
        <taxon>Eukaryota</taxon>
        <taxon>Fungi</taxon>
        <taxon>Dikarya</taxon>
        <taxon>Basidiomycota</taxon>
        <taxon>Agaricomycotina</taxon>
        <taxon>Tremellomycetes</taxon>
        <taxon>Trichosporonales</taxon>
        <taxon>Trichosporonaceae</taxon>
        <taxon>Trichosporon</taxon>
    </lineage>
</organism>
<reference evidence="2 3" key="1">
    <citation type="journal article" date="2012" name="Eukaryot. Cell">
        <title>Genome sequence of the Trichosporon asahii environmental strain CBS 8904.</title>
        <authorList>
            <person name="Yang R.Y."/>
            <person name="Li H.T."/>
            <person name="Zhu H."/>
            <person name="Zhou G.P."/>
            <person name="Wang M."/>
            <person name="Wang L."/>
        </authorList>
    </citation>
    <scope>NUCLEOTIDE SEQUENCE [LARGE SCALE GENOMIC DNA]</scope>
    <source>
        <strain evidence="2 3">CBS 8904</strain>
    </source>
</reference>
<keyword evidence="3" id="KW-1185">Reference proteome</keyword>
<dbReference type="CDD" id="cd22744">
    <property type="entry name" value="OTU"/>
    <property type="match status" value="1"/>
</dbReference>
<evidence type="ECO:0000313" key="3">
    <source>
        <dbReference type="Proteomes" id="UP000006757"/>
    </source>
</evidence>
<feature type="domain" description="OTU" evidence="1">
    <location>
        <begin position="339"/>
        <end position="490"/>
    </location>
</feature>
<gene>
    <name evidence="2" type="ORF">A1Q2_03642</name>
</gene>
<dbReference type="STRING" id="1220162.K1VN28"/>
<evidence type="ECO:0000259" key="1">
    <source>
        <dbReference type="PROSITE" id="PS50802"/>
    </source>
</evidence>
<dbReference type="Proteomes" id="UP000006757">
    <property type="component" value="Unassembled WGS sequence"/>
</dbReference>
<dbReference type="GO" id="GO:0004843">
    <property type="term" value="F:cysteine-type deubiquitinase activity"/>
    <property type="evidence" value="ECO:0007669"/>
    <property type="project" value="TreeGrafter"/>
</dbReference>
<protein>
    <recommendedName>
        <fullName evidence="1">OTU domain-containing protein</fullName>
    </recommendedName>
</protein>
<dbReference type="InterPro" id="IPR050704">
    <property type="entry name" value="Peptidase_C85-like"/>
</dbReference>
<dbReference type="PROSITE" id="PS50802">
    <property type="entry name" value="OTU"/>
    <property type="match status" value="1"/>
</dbReference>
<name>K1VN28_TRIAC</name>
<dbReference type="Pfam" id="PF02338">
    <property type="entry name" value="OTU"/>
    <property type="match status" value="1"/>
</dbReference>
<dbReference type="SUPFAM" id="SSF54001">
    <property type="entry name" value="Cysteine proteinases"/>
    <property type="match status" value="1"/>
</dbReference>
<sequence length="495" mass="55457">MVSGSSKEALSCALSFVALRQLSSSDHHHPQPLESPYNPQASIGWNAGKFKTTKSLSPSAWWTGTNSDIDIDYMDTASNVVILNHLTQRYSTRHSFERLIKNIRHELHGVVPCPKRLDATVNHMLKRDGWDPVRLLCNGPGCGVRLHGRAVYRWLAQLVIKGTISKAAIGMNSSPGPVDGVDSGNGREMSPDNVLSATARHLIKTYGNSKDQIKDFFNVIRRQLSAKIGAEYLPCQKNPFDLTHYYNIHKFDPKNFSKFRLRCENETCRHGMSAAATWAYIARFVDSGELSRIAVGLLPLRAVDSGELDLPRNTLSNIRQKHVTRVKNVPASPVAPAVFKTHWTRGDGNCMFSAIAKAMGGHLSHDQVRTAGVTWIRSHPADFITRIEHDIPQDLYWAELKQSATITDPSRPIMQALEKGYLNVMKNSGVYGDDPILKAVCEAYSLHLVILQELDDKRATWMQVRCDGSEPEAVIWLHLRDLHYENLLVQSQLRP</sequence>
<dbReference type="PANTHER" id="PTHR12419">
    <property type="entry name" value="OTU DOMAIN CONTAINING PROTEIN"/>
    <property type="match status" value="1"/>
</dbReference>
<dbReference type="InterPro" id="IPR038765">
    <property type="entry name" value="Papain-like_cys_pep_sf"/>
</dbReference>
<dbReference type="AlphaFoldDB" id="K1VN28"/>
<accession>K1VN28</accession>
<comment type="caution">
    <text evidence="2">The sequence shown here is derived from an EMBL/GenBank/DDBJ whole genome shotgun (WGS) entry which is preliminary data.</text>
</comment>
<dbReference type="GO" id="GO:0016579">
    <property type="term" value="P:protein deubiquitination"/>
    <property type="evidence" value="ECO:0007669"/>
    <property type="project" value="TreeGrafter"/>
</dbReference>
<evidence type="ECO:0000313" key="2">
    <source>
        <dbReference type="EMBL" id="EKD02056.1"/>
    </source>
</evidence>
<dbReference type="InParanoid" id="K1VN28"/>
<dbReference type="Gene3D" id="3.90.70.80">
    <property type="match status" value="1"/>
</dbReference>
<dbReference type="HOGENOM" id="CLU_511099_0_0_1"/>